<reference evidence="5 6" key="1">
    <citation type="submission" date="2023-06" db="EMBL/GenBank/DDBJ databases">
        <title>Campylobacter magnum sp. nov., isolated from cecal contents of domestic pigs (Sus scrofa domesticus).</title>
        <authorList>
            <person name="Papic B."/>
            <person name="Gruntar I."/>
        </authorList>
    </citation>
    <scope>NUCLEOTIDE SEQUENCE [LARGE SCALE GENOMIC DNA]</scope>
    <source>
        <strain evidence="6">34484-21</strain>
    </source>
</reference>
<dbReference type="PANTHER" id="PTHR30302:SF1">
    <property type="entry name" value="HYDROGENASE 2 MATURATION PROTEASE"/>
    <property type="match status" value="1"/>
</dbReference>
<proteinExistence type="inferred from homology"/>
<dbReference type="NCBIfam" id="TIGR00072">
    <property type="entry name" value="hydrog_prot"/>
    <property type="match status" value="1"/>
</dbReference>
<evidence type="ECO:0000256" key="2">
    <source>
        <dbReference type="ARBA" id="ARBA00022670"/>
    </source>
</evidence>
<dbReference type="PANTHER" id="PTHR30302">
    <property type="entry name" value="HYDROGENASE 1 MATURATION PROTEASE"/>
    <property type="match status" value="1"/>
</dbReference>
<name>A0ABT8T5H2_9BACT</name>
<comment type="similarity">
    <text evidence="1">Belongs to the peptidase A31 family.</text>
</comment>
<dbReference type="Pfam" id="PF01750">
    <property type="entry name" value="HycI"/>
    <property type="match status" value="1"/>
</dbReference>
<accession>A0ABT8T5H2</accession>
<dbReference type="SUPFAM" id="SSF53163">
    <property type="entry name" value="HybD-like"/>
    <property type="match status" value="1"/>
</dbReference>
<evidence type="ECO:0000313" key="5">
    <source>
        <dbReference type="EMBL" id="MDO2408767.1"/>
    </source>
</evidence>
<evidence type="ECO:0000313" key="6">
    <source>
        <dbReference type="Proteomes" id="UP001171111"/>
    </source>
</evidence>
<dbReference type="InterPro" id="IPR023430">
    <property type="entry name" value="Pept_HybD-like_dom_sf"/>
</dbReference>
<keyword evidence="2" id="KW-0645">Protease</keyword>
<dbReference type="RefSeq" id="WP_302243506.1">
    <property type="nucleotide sequence ID" value="NZ_JAULJQ010000001.1"/>
</dbReference>
<evidence type="ECO:0000256" key="1">
    <source>
        <dbReference type="ARBA" id="ARBA00006814"/>
    </source>
</evidence>
<evidence type="ECO:0000256" key="4">
    <source>
        <dbReference type="ARBA" id="ARBA00022801"/>
    </source>
</evidence>
<keyword evidence="4" id="KW-0378">Hydrolase</keyword>
<dbReference type="PRINTS" id="PR00446">
    <property type="entry name" value="HYDRGNUPTAKE"/>
</dbReference>
<dbReference type="Proteomes" id="UP001171111">
    <property type="component" value="Unassembled WGS sequence"/>
</dbReference>
<evidence type="ECO:0000256" key="3">
    <source>
        <dbReference type="ARBA" id="ARBA00022750"/>
    </source>
</evidence>
<keyword evidence="3" id="KW-0064">Aspartyl protease</keyword>
<dbReference type="CDD" id="cd06062">
    <property type="entry name" value="H2MP_MemB-H2up"/>
    <property type="match status" value="1"/>
</dbReference>
<sequence>MKILALGIGNVMFGDEGVGVHFMKMMSENYEFSSPEHTLTFLDGGTMANHLAPIIANYEYLIVCDCIDANGGLVGDVYFFDFEDAPNAIKWSGSAHEIEMLQTLQMMDLLGDRPKTKIIGIIPKRIEPMSFELSSELQNAVPVMSKVFLKELGELGFTCDKKADYSIADIARKWQEKQF</sequence>
<dbReference type="EMBL" id="JAULJQ010000001">
    <property type="protein sequence ID" value="MDO2408767.1"/>
    <property type="molecule type" value="Genomic_DNA"/>
</dbReference>
<protein>
    <submittedName>
        <fullName evidence="5">HyaD/HybD family hydrogenase maturation endopeptidase</fullName>
    </submittedName>
</protein>
<keyword evidence="6" id="KW-1185">Reference proteome</keyword>
<gene>
    <name evidence="5" type="ORF">Q2362_01455</name>
</gene>
<comment type="caution">
    <text evidence="5">The sequence shown here is derived from an EMBL/GenBank/DDBJ whole genome shotgun (WGS) entry which is preliminary data.</text>
</comment>
<dbReference type="InterPro" id="IPR000671">
    <property type="entry name" value="Peptidase_A31"/>
</dbReference>
<dbReference type="Gene3D" id="3.40.50.1450">
    <property type="entry name" value="HybD-like"/>
    <property type="match status" value="1"/>
</dbReference>
<organism evidence="5 6">
    <name type="scientific">Campylobacter magnus</name>
    <dbReference type="NCBI Taxonomy" id="3026462"/>
    <lineage>
        <taxon>Bacteria</taxon>
        <taxon>Pseudomonadati</taxon>
        <taxon>Campylobacterota</taxon>
        <taxon>Epsilonproteobacteria</taxon>
        <taxon>Campylobacterales</taxon>
        <taxon>Campylobacteraceae</taxon>
        <taxon>Campylobacter</taxon>
    </lineage>
</organism>